<reference evidence="5" key="1">
    <citation type="submission" date="2016-04" db="UniProtKB">
        <authorList>
            <consortium name="WormBaseParasite"/>
        </authorList>
    </citation>
    <scope>IDENTIFICATION</scope>
</reference>
<dbReference type="Gene3D" id="3.90.190.10">
    <property type="entry name" value="Protein tyrosine phosphatase superfamily"/>
    <property type="match status" value="1"/>
</dbReference>
<protein>
    <submittedName>
        <fullName evidence="5">G protein-coupled receptor</fullName>
    </submittedName>
</protein>
<reference evidence="3 4" key="2">
    <citation type="submission" date="2018-11" db="EMBL/GenBank/DDBJ databases">
        <authorList>
            <consortium name="Pathogen Informatics"/>
        </authorList>
    </citation>
    <scope>NUCLEOTIDE SEQUENCE [LARGE SCALE GENOMIC DNA]</scope>
    <source>
        <strain evidence="3 4">MHpl1</strain>
    </source>
</reference>
<sequence>MLMLMLLCSAAVNPICSSVVSFLRSRSGTAVIFFGLEAHCVLLCAALLIYCKLINEAIEAFEFVANKRQTVLRISPSQIRTIDLLKNLVSSAPVVLLPVSRPMLLCSISLSTLPILAGIRSGLEPVIEVFVGTTMVWDSIGSQRRTSI</sequence>
<dbReference type="EMBL" id="UZAF01018747">
    <property type="protein sequence ID" value="VDO54599.1"/>
    <property type="molecule type" value="Genomic_DNA"/>
</dbReference>
<dbReference type="OrthoDB" id="1717591at2759"/>
<dbReference type="WBParaSite" id="HPLM_0001490501-mRNA-1">
    <property type="protein sequence ID" value="HPLM_0001490501-mRNA-1"/>
    <property type="gene ID" value="HPLM_0001490501"/>
</dbReference>
<keyword evidence="1" id="KW-0812">Transmembrane</keyword>
<evidence type="ECO:0000313" key="4">
    <source>
        <dbReference type="Proteomes" id="UP000268014"/>
    </source>
</evidence>
<keyword evidence="1" id="KW-1133">Transmembrane helix</keyword>
<dbReference type="AlphaFoldDB" id="A0A158QQG0"/>
<keyword evidence="4" id="KW-1185">Reference proteome</keyword>
<accession>A0A158QQG0</accession>
<proteinExistence type="predicted"/>
<name>A0A158QQG0_HAEPC</name>
<dbReference type="Gene3D" id="2.60.40.1110">
    <property type="match status" value="1"/>
</dbReference>
<gene>
    <name evidence="3" type="ORF">HPLM_LOCUS14897</name>
</gene>
<feature type="chain" id="PRO_5043135591" evidence="2">
    <location>
        <begin position="18"/>
        <end position="148"/>
    </location>
</feature>
<dbReference type="InterPro" id="IPR029021">
    <property type="entry name" value="Prot-tyrosine_phosphatase-like"/>
</dbReference>
<keyword evidence="1" id="KW-0472">Membrane</keyword>
<dbReference type="STRING" id="6290.A0A158QQG0"/>
<evidence type="ECO:0000256" key="2">
    <source>
        <dbReference type="SAM" id="SignalP"/>
    </source>
</evidence>
<keyword evidence="2" id="KW-0732">Signal</keyword>
<evidence type="ECO:0000313" key="5">
    <source>
        <dbReference type="WBParaSite" id="HPLM_0001490501-mRNA-1"/>
    </source>
</evidence>
<feature type="transmembrane region" description="Helical" evidence="1">
    <location>
        <begin position="27"/>
        <end position="50"/>
    </location>
</feature>
<dbReference type="Proteomes" id="UP000268014">
    <property type="component" value="Unassembled WGS sequence"/>
</dbReference>
<organism evidence="5">
    <name type="scientific">Haemonchus placei</name>
    <name type="common">Barber's pole worm</name>
    <dbReference type="NCBI Taxonomy" id="6290"/>
    <lineage>
        <taxon>Eukaryota</taxon>
        <taxon>Metazoa</taxon>
        <taxon>Ecdysozoa</taxon>
        <taxon>Nematoda</taxon>
        <taxon>Chromadorea</taxon>
        <taxon>Rhabditida</taxon>
        <taxon>Rhabditina</taxon>
        <taxon>Rhabditomorpha</taxon>
        <taxon>Strongyloidea</taxon>
        <taxon>Trichostrongylidae</taxon>
        <taxon>Haemonchus</taxon>
    </lineage>
</organism>
<evidence type="ECO:0000256" key="1">
    <source>
        <dbReference type="SAM" id="Phobius"/>
    </source>
</evidence>
<evidence type="ECO:0000313" key="3">
    <source>
        <dbReference type="EMBL" id="VDO54599.1"/>
    </source>
</evidence>
<feature type="signal peptide" evidence="2">
    <location>
        <begin position="1"/>
        <end position="17"/>
    </location>
</feature>